<dbReference type="AlphaFoldDB" id="A0A0C9XWR2"/>
<name>A0A0C9XWR2_9AGAR</name>
<reference evidence="2" key="2">
    <citation type="submission" date="2015-01" db="EMBL/GenBank/DDBJ databases">
        <title>Evolutionary Origins and Diversification of the Mycorrhizal Mutualists.</title>
        <authorList>
            <consortium name="DOE Joint Genome Institute"/>
            <consortium name="Mycorrhizal Genomics Consortium"/>
            <person name="Kohler A."/>
            <person name="Kuo A."/>
            <person name="Nagy L.G."/>
            <person name="Floudas D."/>
            <person name="Copeland A."/>
            <person name="Barry K.W."/>
            <person name="Cichocki N."/>
            <person name="Veneault-Fourrey C."/>
            <person name="LaButti K."/>
            <person name="Lindquist E.A."/>
            <person name="Lipzen A."/>
            <person name="Lundell T."/>
            <person name="Morin E."/>
            <person name="Murat C."/>
            <person name="Riley R."/>
            <person name="Ohm R."/>
            <person name="Sun H."/>
            <person name="Tunlid A."/>
            <person name="Henrissat B."/>
            <person name="Grigoriev I.V."/>
            <person name="Hibbett D.S."/>
            <person name="Martin F."/>
        </authorList>
    </citation>
    <scope>NUCLEOTIDE SEQUENCE [LARGE SCALE GENOMIC DNA]</scope>
    <source>
        <strain evidence="2">LaAM-08-1</strain>
    </source>
</reference>
<reference evidence="1 2" key="1">
    <citation type="submission" date="2014-04" db="EMBL/GenBank/DDBJ databases">
        <authorList>
            <consortium name="DOE Joint Genome Institute"/>
            <person name="Kuo A."/>
            <person name="Kohler A."/>
            <person name="Nagy L.G."/>
            <person name="Floudas D."/>
            <person name="Copeland A."/>
            <person name="Barry K.W."/>
            <person name="Cichocki N."/>
            <person name="Veneault-Fourrey C."/>
            <person name="LaButti K."/>
            <person name="Lindquist E.A."/>
            <person name="Lipzen A."/>
            <person name="Lundell T."/>
            <person name="Morin E."/>
            <person name="Murat C."/>
            <person name="Sun H."/>
            <person name="Tunlid A."/>
            <person name="Henrissat B."/>
            <person name="Grigoriev I.V."/>
            <person name="Hibbett D.S."/>
            <person name="Martin F."/>
            <person name="Nordberg H.P."/>
            <person name="Cantor M.N."/>
            <person name="Hua S.X."/>
        </authorList>
    </citation>
    <scope>NUCLEOTIDE SEQUENCE [LARGE SCALE GENOMIC DNA]</scope>
    <source>
        <strain evidence="1 2">LaAM-08-1</strain>
    </source>
</reference>
<evidence type="ECO:0000313" key="1">
    <source>
        <dbReference type="EMBL" id="KIK05999.1"/>
    </source>
</evidence>
<organism evidence="1 2">
    <name type="scientific">Laccaria amethystina LaAM-08-1</name>
    <dbReference type="NCBI Taxonomy" id="1095629"/>
    <lineage>
        <taxon>Eukaryota</taxon>
        <taxon>Fungi</taxon>
        <taxon>Dikarya</taxon>
        <taxon>Basidiomycota</taxon>
        <taxon>Agaricomycotina</taxon>
        <taxon>Agaricomycetes</taxon>
        <taxon>Agaricomycetidae</taxon>
        <taxon>Agaricales</taxon>
        <taxon>Agaricineae</taxon>
        <taxon>Hydnangiaceae</taxon>
        <taxon>Laccaria</taxon>
    </lineage>
</organism>
<proteinExistence type="predicted"/>
<dbReference type="HOGENOM" id="CLU_3050663_0_0_1"/>
<protein>
    <submittedName>
        <fullName evidence="1">Uncharacterized protein</fullName>
    </submittedName>
</protein>
<sequence length="54" mass="6163">MQVGNHHTFFTEQARNLLMPHEFFDPGSGPKRRGLTLVSFQGKLPCDTPLNHRT</sequence>
<dbReference type="EMBL" id="KN838556">
    <property type="protein sequence ID" value="KIK05999.1"/>
    <property type="molecule type" value="Genomic_DNA"/>
</dbReference>
<dbReference type="Proteomes" id="UP000054477">
    <property type="component" value="Unassembled WGS sequence"/>
</dbReference>
<keyword evidence="2" id="KW-1185">Reference proteome</keyword>
<accession>A0A0C9XWR2</accession>
<gene>
    <name evidence="1" type="ORF">K443DRAFT_674802</name>
</gene>
<evidence type="ECO:0000313" key="2">
    <source>
        <dbReference type="Proteomes" id="UP000054477"/>
    </source>
</evidence>